<evidence type="ECO:0000313" key="3">
    <source>
        <dbReference type="EMBL" id="SDR43613.1"/>
    </source>
</evidence>
<proteinExistence type="predicted"/>
<keyword evidence="1" id="KW-1133">Transmembrane helix</keyword>
<dbReference type="AlphaFoldDB" id="A0A1H1J135"/>
<name>A0A1H1J135_NATTX</name>
<feature type="transmembrane region" description="Helical" evidence="1">
    <location>
        <begin position="80"/>
        <end position="100"/>
    </location>
</feature>
<evidence type="ECO:0000256" key="1">
    <source>
        <dbReference type="SAM" id="Phobius"/>
    </source>
</evidence>
<sequence length="108" mass="12311">MSATQGTFEERSTVLAIVLSIVTLGLYLVYWLHQVHKQFAAAKDEEFNPIVRTIGLFIPIYNLLVMWRTSSDAEELLPNVSSVVVFLTWIVFFPIMMYLVQSGINEQA</sequence>
<evidence type="ECO:0000259" key="2">
    <source>
        <dbReference type="Pfam" id="PF14018"/>
    </source>
</evidence>
<feature type="domain" description="DUF4234" evidence="2">
    <location>
        <begin position="11"/>
        <end position="69"/>
    </location>
</feature>
<gene>
    <name evidence="3" type="ORF">SAMN04489842_3983</name>
</gene>
<evidence type="ECO:0000313" key="4">
    <source>
        <dbReference type="Proteomes" id="UP000198848"/>
    </source>
</evidence>
<keyword evidence="1" id="KW-0472">Membrane</keyword>
<dbReference type="RefSeq" id="WP_090385810.1">
    <property type="nucleotide sequence ID" value="NZ_FNLC01000007.1"/>
</dbReference>
<feature type="transmembrane region" description="Helical" evidence="1">
    <location>
        <begin position="50"/>
        <end position="68"/>
    </location>
</feature>
<dbReference type="OrthoDB" id="233230at2157"/>
<reference evidence="4" key="1">
    <citation type="submission" date="2016-10" db="EMBL/GenBank/DDBJ databases">
        <authorList>
            <person name="Varghese N."/>
            <person name="Submissions S."/>
        </authorList>
    </citation>
    <scope>NUCLEOTIDE SEQUENCE [LARGE SCALE GENOMIC DNA]</scope>
    <source>
        <strain evidence="4">DSM 24767</strain>
    </source>
</reference>
<dbReference type="EMBL" id="FNLC01000007">
    <property type="protein sequence ID" value="SDR43613.1"/>
    <property type="molecule type" value="Genomic_DNA"/>
</dbReference>
<protein>
    <recommendedName>
        <fullName evidence="2">DUF4234 domain-containing protein</fullName>
    </recommendedName>
</protein>
<keyword evidence="4" id="KW-1185">Reference proteome</keyword>
<accession>A0A1H1J135</accession>
<dbReference type="Pfam" id="PF14018">
    <property type="entry name" value="DUF4234"/>
    <property type="match status" value="1"/>
</dbReference>
<dbReference type="Proteomes" id="UP000198848">
    <property type="component" value="Unassembled WGS sequence"/>
</dbReference>
<keyword evidence="1" id="KW-0812">Transmembrane</keyword>
<feature type="transmembrane region" description="Helical" evidence="1">
    <location>
        <begin position="12"/>
        <end position="30"/>
    </location>
</feature>
<organism evidence="3 4">
    <name type="scientific">Natronobacterium texcoconense</name>
    <dbReference type="NCBI Taxonomy" id="1095778"/>
    <lineage>
        <taxon>Archaea</taxon>
        <taxon>Methanobacteriati</taxon>
        <taxon>Methanobacteriota</taxon>
        <taxon>Stenosarchaea group</taxon>
        <taxon>Halobacteria</taxon>
        <taxon>Halobacteriales</taxon>
        <taxon>Natrialbaceae</taxon>
        <taxon>Natronobacterium</taxon>
    </lineage>
</organism>
<dbReference type="InterPro" id="IPR025328">
    <property type="entry name" value="DUF4234"/>
</dbReference>